<feature type="transmembrane region" description="Helical" evidence="1">
    <location>
        <begin position="349"/>
        <end position="367"/>
    </location>
</feature>
<keyword evidence="1" id="KW-0472">Membrane</keyword>
<feature type="transmembrane region" description="Helical" evidence="1">
    <location>
        <begin position="322"/>
        <end position="343"/>
    </location>
</feature>
<reference evidence="2 3" key="1">
    <citation type="submission" date="2017-07" db="EMBL/GenBank/DDBJ databases">
        <title>The new phylogeny of genus Mycobacterium.</title>
        <authorList>
            <person name="Tortoli E."/>
            <person name="Trovato A."/>
            <person name="Cirillo D.M."/>
        </authorList>
    </citation>
    <scope>NUCLEOTIDE SEQUENCE [LARGE SCALE GENOMIC DNA]</scope>
    <source>
        <strain evidence="2 3">ATCC 33027</strain>
    </source>
</reference>
<keyword evidence="1" id="KW-1133">Transmembrane helix</keyword>
<organism evidence="2 3">
    <name type="scientific">Mycolicibacterium sphagni</name>
    <dbReference type="NCBI Taxonomy" id="1786"/>
    <lineage>
        <taxon>Bacteria</taxon>
        <taxon>Bacillati</taxon>
        <taxon>Actinomycetota</taxon>
        <taxon>Actinomycetes</taxon>
        <taxon>Mycobacteriales</taxon>
        <taxon>Mycobacteriaceae</taxon>
        <taxon>Mycolicibacterium</taxon>
    </lineage>
</organism>
<gene>
    <name evidence="2" type="ORF">CG716_14800</name>
</gene>
<evidence type="ECO:0000313" key="2">
    <source>
        <dbReference type="EMBL" id="OYN78669.1"/>
    </source>
</evidence>
<evidence type="ECO:0008006" key="4">
    <source>
        <dbReference type="Google" id="ProtNLM"/>
    </source>
</evidence>
<keyword evidence="1" id="KW-0812">Transmembrane</keyword>
<dbReference type="AlphaFoldDB" id="A0A255DGR5"/>
<feature type="transmembrane region" description="Helical" evidence="1">
    <location>
        <begin position="99"/>
        <end position="118"/>
    </location>
</feature>
<keyword evidence="3" id="KW-1185">Reference proteome</keyword>
<feature type="transmembrane region" description="Helical" evidence="1">
    <location>
        <begin position="12"/>
        <end position="34"/>
    </location>
</feature>
<feature type="transmembrane region" description="Helical" evidence="1">
    <location>
        <begin position="130"/>
        <end position="149"/>
    </location>
</feature>
<feature type="transmembrane region" description="Helical" evidence="1">
    <location>
        <begin position="74"/>
        <end position="93"/>
    </location>
</feature>
<feature type="transmembrane region" description="Helical" evidence="1">
    <location>
        <begin position="40"/>
        <end position="62"/>
    </location>
</feature>
<evidence type="ECO:0000313" key="3">
    <source>
        <dbReference type="Proteomes" id="UP000216063"/>
    </source>
</evidence>
<accession>A0A255DGR5</accession>
<dbReference type="RefSeq" id="WP_094480823.1">
    <property type="nucleotide sequence ID" value="NZ_JACKSC010000266.1"/>
</dbReference>
<dbReference type="OrthoDB" id="4922460at2"/>
<dbReference type="Proteomes" id="UP000216063">
    <property type="component" value="Unassembled WGS sequence"/>
</dbReference>
<feature type="transmembrane region" description="Helical" evidence="1">
    <location>
        <begin position="255"/>
        <end position="280"/>
    </location>
</feature>
<protein>
    <recommendedName>
        <fullName evidence="4">Polysaccharide biosynthesis protein</fullName>
    </recommendedName>
</protein>
<dbReference type="EMBL" id="NOZR01000011">
    <property type="protein sequence ID" value="OYN78669.1"/>
    <property type="molecule type" value="Genomic_DNA"/>
</dbReference>
<evidence type="ECO:0000256" key="1">
    <source>
        <dbReference type="SAM" id="Phobius"/>
    </source>
</evidence>
<sequence length="392" mass="41206">MPDYRKHTQAAVQVAAGLALNVFPAIFIAVYARIAPIDSQGFLALSLTVGVYIAQLFNAFIVEGRLATPDADHDLCLPWWVVVFAIASAAPLILGPPVASHAVLMISSTGVMSGLLMSRTIGVVSGRWQLEALAATVLIVAGGLALVLAQHHNTHSVRVLAVGAILAVLSRTWPRTQVGGWGMPPDLRRSSWVTGETAVVGIPQPAITSIVLGTIGPAASVAFRVISTVSGALEPILSYGRYRLLAHGHRGELKIFAALFFLGLIAVAAAAFGGFGSLIFGPAWTYVGAAALLLAFGWKVLMLVSTVPFAALRKAGETALVFWIRSASTVIYLILSIGFLLIWHSNTAVFAAFVVAEAITAIVYHLAAVKGAPEYSVDFAFAGRSRGGDDND</sequence>
<name>A0A255DGR5_9MYCO</name>
<proteinExistence type="predicted"/>
<feature type="transmembrane region" description="Helical" evidence="1">
    <location>
        <begin position="286"/>
        <end position="310"/>
    </location>
</feature>
<comment type="caution">
    <text evidence="2">The sequence shown here is derived from an EMBL/GenBank/DDBJ whole genome shotgun (WGS) entry which is preliminary data.</text>
</comment>